<organism evidence="1 2">
    <name type="scientific">Acidisarcina polymorpha</name>
    <dbReference type="NCBI Taxonomy" id="2211140"/>
    <lineage>
        <taxon>Bacteria</taxon>
        <taxon>Pseudomonadati</taxon>
        <taxon>Acidobacteriota</taxon>
        <taxon>Terriglobia</taxon>
        <taxon>Terriglobales</taxon>
        <taxon>Acidobacteriaceae</taxon>
        <taxon>Acidisarcina</taxon>
    </lineage>
</organism>
<evidence type="ECO:0000313" key="2">
    <source>
        <dbReference type="Proteomes" id="UP000253606"/>
    </source>
</evidence>
<dbReference type="Proteomes" id="UP000253606">
    <property type="component" value="Chromosome"/>
</dbReference>
<dbReference type="AlphaFoldDB" id="A0A2Z5G2N7"/>
<protein>
    <submittedName>
        <fullName evidence="1">Uncharacterized protein</fullName>
    </submittedName>
</protein>
<name>A0A2Z5G2N7_9BACT</name>
<sequence>MDQASSKSPHAVLFVQPAGVIWANKQPMVRLGYAADCFRVRMILVRVSGDKYIEVQIFRFDKDRQLSIHAEWRRWIADGAAIAQIEIDPDQLANGILQDESVLAHEPDSEAAFRYTVVADGLHIIPAGHQLRDHELYRLGTVERIVACKTIRITGAEQI</sequence>
<gene>
    <name evidence="1" type="ORF">ACPOL_4030</name>
</gene>
<keyword evidence="2" id="KW-1185">Reference proteome</keyword>
<dbReference type="EMBL" id="CP030840">
    <property type="protein sequence ID" value="AXC13309.1"/>
    <property type="molecule type" value="Genomic_DNA"/>
</dbReference>
<dbReference type="KEGG" id="abas:ACPOL_4030"/>
<evidence type="ECO:0000313" key="1">
    <source>
        <dbReference type="EMBL" id="AXC13309.1"/>
    </source>
</evidence>
<accession>A0A2Z5G2N7</accession>
<proteinExistence type="predicted"/>
<reference evidence="1 2" key="1">
    <citation type="journal article" date="2018" name="Front. Microbiol.">
        <title>Hydrolytic Capabilities as a Key to Environmental Success: Chitinolytic and Cellulolytic Acidobacteria From Acidic Sub-arctic Soils and Boreal Peatlands.</title>
        <authorList>
            <person name="Belova S.E."/>
            <person name="Ravin N.V."/>
            <person name="Pankratov T.A."/>
            <person name="Rakitin A.L."/>
            <person name="Ivanova A.A."/>
            <person name="Beletsky A.V."/>
            <person name="Mardanov A.V."/>
            <person name="Sinninghe Damste J.S."/>
            <person name="Dedysh S.N."/>
        </authorList>
    </citation>
    <scope>NUCLEOTIDE SEQUENCE [LARGE SCALE GENOMIC DNA]</scope>
    <source>
        <strain evidence="1 2">SBC82</strain>
    </source>
</reference>